<protein>
    <submittedName>
        <fullName evidence="3">CPBP family intramembrane metalloprotease</fullName>
    </submittedName>
</protein>
<dbReference type="Pfam" id="PF02517">
    <property type="entry name" value="Rce1-like"/>
    <property type="match status" value="1"/>
</dbReference>
<keyword evidence="3" id="KW-0378">Hydrolase</keyword>
<feature type="transmembrane region" description="Helical" evidence="1">
    <location>
        <begin position="47"/>
        <end position="72"/>
    </location>
</feature>
<dbReference type="AlphaFoldDB" id="A0A9D1SGQ8"/>
<dbReference type="Proteomes" id="UP000824081">
    <property type="component" value="Unassembled WGS sequence"/>
</dbReference>
<reference evidence="3" key="1">
    <citation type="submission" date="2020-10" db="EMBL/GenBank/DDBJ databases">
        <authorList>
            <person name="Gilroy R."/>
        </authorList>
    </citation>
    <scope>NUCLEOTIDE SEQUENCE</scope>
    <source>
        <strain evidence="3">11687</strain>
    </source>
</reference>
<feature type="transmembrane region" description="Helical" evidence="1">
    <location>
        <begin position="141"/>
        <end position="160"/>
    </location>
</feature>
<evidence type="ECO:0000259" key="2">
    <source>
        <dbReference type="Pfam" id="PF02517"/>
    </source>
</evidence>
<sequence length="371" mass="40523">MYERKYYNPNSFNALHASLAYLAYWGLWLFISLILAVALRSSGSVDIGLFSCLSTILLSAGLFLVTMIFSLSARVHPLNGGGFLVRKGCGTEILMTFVLVFGLASLLMPLSESFAIAGEFISEAVSPIQPGNGGIEITEDGVGWMLLYIFIFVPILPAIFEELLFRGVILRGFLQYGKVPAVVLSSLMFALAHGSYQQFIYQFLLALIIGFLVVETRNLLVGMVAHFAINFFAGWGMIPTALAMSWDGDGFPVYTAIVSLMQFLIGAVCVVAAVVYFGKRLLHMQKNPERSRGDVRAAFVVSDMVSGSLLEERPWYDCGALTPKGAERRQFLLRDSVRGRLNGKSGNVASFILIGVGLLIAVAVFVFSFIA</sequence>
<feature type="transmembrane region" description="Helical" evidence="1">
    <location>
        <begin position="252"/>
        <end position="277"/>
    </location>
</feature>
<name>A0A9D1SGQ8_9FIRM</name>
<dbReference type="PANTHER" id="PTHR43592">
    <property type="entry name" value="CAAX AMINO TERMINAL PROTEASE"/>
    <property type="match status" value="1"/>
</dbReference>
<reference evidence="3" key="2">
    <citation type="journal article" date="2021" name="PeerJ">
        <title>Extensive microbial diversity within the chicken gut microbiome revealed by metagenomics and culture.</title>
        <authorList>
            <person name="Gilroy R."/>
            <person name="Ravi A."/>
            <person name="Getino M."/>
            <person name="Pursley I."/>
            <person name="Horton D.L."/>
            <person name="Alikhan N.F."/>
            <person name="Baker D."/>
            <person name="Gharbi K."/>
            <person name="Hall N."/>
            <person name="Watson M."/>
            <person name="Adriaenssens E.M."/>
            <person name="Foster-Nyarko E."/>
            <person name="Jarju S."/>
            <person name="Secka A."/>
            <person name="Antonio M."/>
            <person name="Oren A."/>
            <person name="Chaudhuri R.R."/>
            <person name="La Ragione R."/>
            <person name="Hildebrand F."/>
            <person name="Pallen M.J."/>
        </authorList>
    </citation>
    <scope>NUCLEOTIDE SEQUENCE</scope>
    <source>
        <strain evidence="3">11687</strain>
    </source>
</reference>
<evidence type="ECO:0000313" key="3">
    <source>
        <dbReference type="EMBL" id="HIU59375.1"/>
    </source>
</evidence>
<feature type="transmembrane region" description="Helical" evidence="1">
    <location>
        <begin position="172"/>
        <end position="193"/>
    </location>
</feature>
<feature type="transmembrane region" description="Helical" evidence="1">
    <location>
        <begin position="227"/>
        <end position="246"/>
    </location>
</feature>
<feature type="transmembrane region" description="Helical" evidence="1">
    <location>
        <begin position="21"/>
        <end position="41"/>
    </location>
</feature>
<dbReference type="EMBL" id="DVMZ01000125">
    <property type="protein sequence ID" value="HIU59375.1"/>
    <property type="molecule type" value="Genomic_DNA"/>
</dbReference>
<evidence type="ECO:0000313" key="4">
    <source>
        <dbReference type="Proteomes" id="UP000824081"/>
    </source>
</evidence>
<keyword evidence="1" id="KW-0812">Transmembrane</keyword>
<comment type="caution">
    <text evidence="3">The sequence shown here is derived from an EMBL/GenBank/DDBJ whole genome shotgun (WGS) entry which is preliminary data.</text>
</comment>
<organism evidence="3 4">
    <name type="scientific">Candidatus Scatosoma pullistercoris</name>
    <dbReference type="NCBI Taxonomy" id="2840934"/>
    <lineage>
        <taxon>Bacteria</taxon>
        <taxon>Bacillati</taxon>
        <taxon>Bacillota</taxon>
        <taxon>Clostridia</taxon>
        <taxon>Candidatus Scatosoma</taxon>
    </lineage>
</organism>
<feature type="transmembrane region" description="Helical" evidence="1">
    <location>
        <begin position="199"/>
        <end position="220"/>
    </location>
</feature>
<gene>
    <name evidence="3" type="ORF">IAC57_04655</name>
</gene>
<feature type="domain" description="CAAX prenyl protease 2/Lysostaphin resistance protein A-like" evidence="2">
    <location>
        <begin position="144"/>
        <end position="232"/>
    </location>
</feature>
<keyword evidence="1" id="KW-0472">Membrane</keyword>
<evidence type="ECO:0000256" key="1">
    <source>
        <dbReference type="SAM" id="Phobius"/>
    </source>
</evidence>
<feature type="transmembrane region" description="Helical" evidence="1">
    <location>
        <begin position="348"/>
        <end position="370"/>
    </location>
</feature>
<keyword evidence="1" id="KW-1133">Transmembrane helix</keyword>
<keyword evidence="3" id="KW-0482">Metalloprotease</keyword>
<dbReference type="GO" id="GO:0080120">
    <property type="term" value="P:CAAX-box protein maturation"/>
    <property type="evidence" value="ECO:0007669"/>
    <property type="project" value="UniProtKB-ARBA"/>
</dbReference>
<keyword evidence="3" id="KW-0645">Protease</keyword>
<feature type="transmembrane region" description="Helical" evidence="1">
    <location>
        <begin position="93"/>
        <end position="121"/>
    </location>
</feature>
<proteinExistence type="predicted"/>
<dbReference type="InterPro" id="IPR003675">
    <property type="entry name" value="Rce1/LyrA-like_dom"/>
</dbReference>
<accession>A0A9D1SGQ8</accession>
<dbReference type="GO" id="GO:0008237">
    <property type="term" value="F:metallopeptidase activity"/>
    <property type="evidence" value="ECO:0007669"/>
    <property type="project" value="UniProtKB-KW"/>
</dbReference>
<dbReference type="GO" id="GO:0004175">
    <property type="term" value="F:endopeptidase activity"/>
    <property type="evidence" value="ECO:0007669"/>
    <property type="project" value="UniProtKB-ARBA"/>
</dbReference>
<dbReference type="PANTHER" id="PTHR43592:SF15">
    <property type="entry name" value="CAAX AMINO TERMINAL PROTEASE FAMILY PROTEIN"/>
    <property type="match status" value="1"/>
</dbReference>